<keyword evidence="4 8" id="KW-0812">Transmembrane</keyword>
<feature type="region of interest" description="Disordered" evidence="10">
    <location>
        <begin position="405"/>
        <end position="442"/>
    </location>
</feature>
<accession>A0ABD3M3S8</accession>
<feature type="compositionally biased region" description="Low complexity" evidence="10">
    <location>
        <begin position="291"/>
        <end position="310"/>
    </location>
</feature>
<comment type="similarity">
    <text evidence="2 9">Belongs to the mitochondrial carrier (TC 2.A.29) family.</text>
</comment>
<protein>
    <submittedName>
        <fullName evidence="12">Uncharacterized protein</fullName>
    </submittedName>
</protein>
<feature type="region of interest" description="Disordered" evidence="10">
    <location>
        <begin position="280"/>
        <end position="316"/>
    </location>
</feature>
<evidence type="ECO:0000256" key="11">
    <source>
        <dbReference type="SAM" id="Phobius"/>
    </source>
</evidence>
<dbReference type="SUPFAM" id="SSF103506">
    <property type="entry name" value="Mitochondrial carrier"/>
    <property type="match status" value="1"/>
</dbReference>
<keyword evidence="13" id="KW-1185">Reference proteome</keyword>
<feature type="compositionally biased region" description="Low complexity" evidence="10">
    <location>
        <begin position="428"/>
        <end position="442"/>
    </location>
</feature>
<organism evidence="12 13">
    <name type="scientific">Discostella pseudostelligera</name>
    <dbReference type="NCBI Taxonomy" id="259834"/>
    <lineage>
        <taxon>Eukaryota</taxon>
        <taxon>Sar</taxon>
        <taxon>Stramenopiles</taxon>
        <taxon>Ochrophyta</taxon>
        <taxon>Bacillariophyta</taxon>
        <taxon>Coscinodiscophyceae</taxon>
        <taxon>Thalassiosirophycidae</taxon>
        <taxon>Stephanodiscales</taxon>
        <taxon>Stephanodiscaceae</taxon>
        <taxon>Discostella</taxon>
    </lineage>
</organism>
<feature type="region of interest" description="Disordered" evidence="10">
    <location>
        <begin position="50"/>
        <end position="79"/>
    </location>
</feature>
<name>A0ABD3M3S8_9STRA</name>
<reference evidence="12 13" key="1">
    <citation type="submission" date="2024-10" db="EMBL/GenBank/DDBJ databases">
        <title>Updated reference genomes for cyclostephanoid diatoms.</title>
        <authorList>
            <person name="Roberts W.R."/>
            <person name="Alverson A.J."/>
        </authorList>
    </citation>
    <scope>NUCLEOTIDE SEQUENCE [LARGE SCALE GENOMIC DNA]</scope>
    <source>
        <strain evidence="12 13">AJA232-27</strain>
    </source>
</reference>
<evidence type="ECO:0000256" key="1">
    <source>
        <dbReference type="ARBA" id="ARBA00004141"/>
    </source>
</evidence>
<comment type="subcellular location">
    <subcellularLocation>
        <location evidence="1">Membrane</location>
        <topology evidence="1">Multi-pass membrane protein</topology>
    </subcellularLocation>
</comment>
<evidence type="ECO:0000313" key="13">
    <source>
        <dbReference type="Proteomes" id="UP001530293"/>
    </source>
</evidence>
<dbReference type="PANTHER" id="PTHR45939:SF1">
    <property type="entry name" value="MITOCHONDRIAL THIAMINE PYROPHOSPHATE CARRIER 1-RELATED"/>
    <property type="match status" value="1"/>
</dbReference>
<evidence type="ECO:0000256" key="9">
    <source>
        <dbReference type="RuleBase" id="RU000488"/>
    </source>
</evidence>
<comment type="caution">
    <text evidence="12">The sequence shown here is derived from an EMBL/GenBank/DDBJ whole genome shotgun (WGS) entry which is preliminary data.</text>
</comment>
<evidence type="ECO:0000256" key="6">
    <source>
        <dbReference type="ARBA" id="ARBA00022989"/>
    </source>
</evidence>
<evidence type="ECO:0000256" key="7">
    <source>
        <dbReference type="ARBA" id="ARBA00023136"/>
    </source>
</evidence>
<dbReference type="InterPro" id="IPR023395">
    <property type="entry name" value="MCP_dom_sf"/>
</dbReference>
<evidence type="ECO:0000256" key="8">
    <source>
        <dbReference type="PROSITE-ProRule" id="PRU00282"/>
    </source>
</evidence>
<feature type="repeat" description="Solcar" evidence="8">
    <location>
        <begin position="165"/>
        <end position="268"/>
    </location>
</feature>
<feature type="compositionally biased region" description="Low complexity" evidence="10">
    <location>
        <begin position="219"/>
        <end position="230"/>
    </location>
</feature>
<dbReference type="AlphaFoldDB" id="A0ABD3M3S8"/>
<keyword evidence="6 11" id="KW-1133">Transmembrane helix</keyword>
<dbReference type="InterPro" id="IPR018108">
    <property type="entry name" value="MCP_transmembrane"/>
</dbReference>
<dbReference type="PANTHER" id="PTHR45939">
    <property type="entry name" value="PEROXISOMAL MEMBRANE PROTEIN PMP34-RELATED"/>
    <property type="match status" value="1"/>
</dbReference>
<dbReference type="EMBL" id="JALLBG020000227">
    <property type="protein sequence ID" value="KAL3758694.1"/>
    <property type="molecule type" value="Genomic_DNA"/>
</dbReference>
<feature type="transmembrane region" description="Helical" evidence="11">
    <location>
        <begin position="16"/>
        <end position="35"/>
    </location>
</feature>
<feature type="region of interest" description="Disordered" evidence="10">
    <location>
        <begin position="202"/>
        <end position="230"/>
    </location>
</feature>
<gene>
    <name evidence="12" type="ORF">ACHAWU_005280</name>
</gene>
<dbReference type="Gene3D" id="1.50.40.10">
    <property type="entry name" value="Mitochondrial carrier domain"/>
    <property type="match status" value="2"/>
</dbReference>
<evidence type="ECO:0000256" key="5">
    <source>
        <dbReference type="ARBA" id="ARBA00022737"/>
    </source>
</evidence>
<dbReference type="InterPro" id="IPR052217">
    <property type="entry name" value="Mito/Peroxisomal_Carrier"/>
</dbReference>
<dbReference type="PROSITE" id="PS50920">
    <property type="entry name" value="SOLCAR"/>
    <property type="match status" value="1"/>
</dbReference>
<proteinExistence type="inferred from homology"/>
<evidence type="ECO:0000256" key="2">
    <source>
        <dbReference type="ARBA" id="ARBA00006375"/>
    </source>
</evidence>
<evidence type="ECO:0000256" key="3">
    <source>
        <dbReference type="ARBA" id="ARBA00022448"/>
    </source>
</evidence>
<evidence type="ECO:0000256" key="10">
    <source>
        <dbReference type="SAM" id="MobiDB-lite"/>
    </source>
</evidence>
<sequence>MSTTNLMQRRQQRKKAFADATAGVIGSLAAMLAFYPVDVWKTSLQANSTANTNGGKDNDGDAATATNTDGLLKAPSSKSNEKIGNTTILSAVSTATITATLTRLFRGLPYKIAHTIASSFTYWYVYSIFQTKYAAYQLNHQSQRSRTTIESSSTSLSPSKNSGNSSVVAKLFLTAIAAMINTGITLPLDTISSRRQVALKLMNDGDGENNNRRRRQHQPQEPNYQNQRQQLQKQLQSILSLWNGLLPALMLCTNPAIQYTLYDAFKAAWLVRRRYRVRSGQLRQNRPPLNPHGNSSGQSSSSTTSSSSNSPKRRQHSLTMSEAFACGMISKFIATMITYPLIRCKVMLMVSVAPNITTTASTTSCTSRTLTLFKGGKEECIHPTENGLRVVDEYNNSRICNGNKTLSEDEVQRKHSQAAPMGTKHAISNNANSSSPSLSSSSKGIHKYPYPHSLPLLLLHIYKHDGGIRGWYRGCSLQLLHTVLKSALLMMVRERIAYATHRFFRIEE</sequence>
<evidence type="ECO:0000313" key="12">
    <source>
        <dbReference type="EMBL" id="KAL3758694.1"/>
    </source>
</evidence>
<keyword evidence="5" id="KW-0677">Repeat</keyword>
<keyword evidence="3 9" id="KW-0813">Transport</keyword>
<keyword evidence="7 8" id="KW-0472">Membrane</keyword>
<dbReference type="Pfam" id="PF00153">
    <property type="entry name" value="Mito_carr"/>
    <property type="match status" value="3"/>
</dbReference>
<dbReference type="Proteomes" id="UP001530293">
    <property type="component" value="Unassembled WGS sequence"/>
</dbReference>
<evidence type="ECO:0000256" key="4">
    <source>
        <dbReference type="ARBA" id="ARBA00022692"/>
    </source>
</evidence>
<dbReference type="GO" id="GO:0016020">
    <property type="term" value="C:membrane"/>
    <property type="evidence" value="ECO:0007669"/>
    <property type="project" value="UniProtKB-SubCell"/>
</dbReference>